<organism evidence="3 4">
    <name type="scientific">Desulfotruncus arcticus DSM 17038</name>
    <dbReference type="NCBI Taxonomy" id="1121424"/>
    <lineage>
        <taxon>Bacteria</taxon>
        <taxon>Bacillati</taxon>
        <taxon>Bacillota</taxon>
        <taxon>Clostridia</taxon>
        <taxon>Eubacteriales</taxon>
        <taxon>Desulfallaceae</taxon>
        <taxon>Desulfotruncus</taxon>
    </lineage>
</organism>
<dbReference type="STRING" id="341036.SAMN05660649_04406"/>
<protein>
    <submittedName>
        <fullName evidence="3">Vancomycin resistance protein YoaR, contains peptidoglycan-binding and VanW domains</fullName>
    </submittedName>
</protein>
<keyword evidence="4" id="KW-1185">Reference proteome</keyword>
<dbReference type="InterPro" id="IPR011098">
    <property type="entry name" value="G5_dom"/>
</dbReference>
<dbReference type="Proteomes" id="UP000199337">
    <property type="component" value="Unassembled WGS sequence"/>
</dbReference>
<dbReference type="Gene3D" id="2.20.230.10">
    <property type="entry name" value="Resuscitation-promoting factor rpfb"/>
    <property type="match status" value="1"/>
</dbReference>
<evidence type="ECO:0000256" key="1">
    <source>
        <dbReference type="ARBA" id="ARBA00022729"/>
    </source>
</evidence>
<keyword evidence="1" id="KW-0732">Signal</keyword>
<dbReference type="InterPro" id="IPR052913">
    <property type="entry name" value="Glycopeptide_resist_protein"/>
</dbReference>
<evidence type="ECO:0000313" key="3">
    <source>
        <dbReference type="EMBL" id="SFH24772.1"/>
    </source>
</evidence>
<feature type="domain" description="G5" evidence="2">
    <location>
        <begin position="368"/>
        <end position="446"/>
    </location>
</feature>
<evidence type="ECO:0000259" key="2">
    <source>
        <dbReference type="PROSITE" id="PS51109"/>
    </source>
</evidence>
<dbReference type="SMART" id="SM01208">
    <property type="entry name" value="G5"/>
    <property type="match status" value="1"/>
</dbReference>
<reference evidence="4" key="1">
    <citation type="submission" date="2016-10" db="EMBL/GenBank/DDBJ databases">
        <authorList>
            <person name="Varghese N."/>
            <person name="Submissions S."/>
        </authorList>
    </citation>
    <scope>NUCLEOTIDE SEQUENCE [LARGE SCALE GENOMIC DNA]</scope>
    <source>
        <strain evidence="4">DSM 17038</strain>
    </source>
</reference>
<dbReference type="InterPro" id="IPR007391">
    <property type="entry name" value="Vancomycin_resist_VanW"/>
</dbReference>
<evidence type="ECO:0000313" key="4">
    <source>
        <dbReference type="Proteomes" id="UP000199337"/>
    </source>
</evidence>
<dbReference type="Pfam" id="PF07501">
    <property type="entry name" value="G5"/>
    <property type="match status" value="1"/>
</dbReference>
<sequence>MQIPSYLKIGLIFSIIFVQTTTTLAAWSAINHYRAGQAIPIGVLINGVPIGGLKLEEAAARLQNAFDTELEKQLVLKAGNQIMHISLVDIDAHFNYTKAINKALDMQQPQGIARTLTNNMKLLGSGLNIPLELTFNSQKLTDKLQDLKKQIDRKPTGAIIKWENNERHVIPEQEGINLDIPSSIAKISKLGPPLSPTIKLVTKKNPAPVSAADLKPLQNILGECETKLDLSQQNRTHNIELAIQAINNTLVKTGEVFSYNQQVGERTAANGFKKAPVIEGDRVVDGYGGGICQLSSTLYNTLLLANLEIIERHPHTKTVSYVAPGLDATVAYGQQDLRFRNNSEHSIFITAHLEDHGIAVRIWGVIDENQPLADILTELTPLDPKVIIRKQASLGKGQQKVLSSGKRGYIAKVYKVFKTAPGETKKLVSKDYYAPEHRIILMGTGDVTETK</sequence>
<dbReference type="Pfam" id="PF04294">
    <property type="entry name" value="VanW"/>
    <property type="match status" value="1"/>
</dbReference>
<dbReference type="AlphaFoldDB" id="A0A1I2YGJ9"/>
<name>A0A1I2YGJ9_9FIRM</name>
<accession>A0A1I2YGJ9</accession>
<dbReference type="PANTHER" id="PTHR35788:SF1">
    <property type="entry name" value="EXPORTED PROTEIN"/>
    <property type="match status" value="1"/>
</dbReference>
<dbReference type="PANTHER" id="PTHR35788">
    <property type="entry name" value="EXPORTED PROTEIN-RELATED"/>
    <property type="match status" value="1"/>
</dbReference>
<proteinExistence type="predicted"/>
<dbReference type="Pfam" id="PF12229">
    <property type="entry name" value="PG_binding_4"/>
    <property type="match status" value="1"/>
</dbReference>
<dbReference type="InterPro" id="IPR022029">
    <property type="entry name" value="YoaR-like_PG-bd"/>
</dbReference>
<gene>
    <name evidence="3" type="ORF">SAMN05660649_04406</name>
</gene>
<dbReference type="PROSITE" id="PS51109">
    <property type="entry name" value="G5"/>
    <property type="match status" value="1"/>
</dbReference>
<dbReference type="OrthoDB" id="9797191at2"/>
<dbReference type="EMBL" id="FOOX01000021">
    <property type="protein sequence ID" value="SFH24772.1"/>
    <property type="molecule type" value="Genomic_DNA"/>
</dbReference>